<dbReference type="Proteomes" id="UP001589670">
    <property type="component" value="Unassembled WGS sequence"/>
</dbReference>
<name>A0ABV5I3I6_9RHOB</name>
<sequence length="92" mass="9391">MLRPAIPLCALGALAACAALPPGTTEADLARFDAAADSLGCTLRDEGDYLAMEIQTGLARQQLLELAAYRLTTGGAERLPDGGVKLTTGACA</sequence>
<accession>A0ABV5I3I6</accession>
<gene>
    <name evidence="2" type="ORF">ACFFU4_13580</name>
</gene>
<comment type="caution">
    <text evidence="2">The sequence shown here is derived from an EMBL/GenBank/DDBJ whole genome shotgun (WGS) entry which is preliminary data.</text>
</comment>
<dbReference type="EMBL" id="JBHMEC010000017">
    <property type="protein sequence ID" value="MFB9150781.1"/>
    <property type="molecule type" value="Genomic_DNA"/>
</dbReference>
<keyword evidence="3" id="KW-1185">Reference proteome</keyword>
<proteinExistence type="predicted"/>
<organism evidence="2 3">
    <name type="scientific">Roseovarius ramblicola</name>
    <dbReference type="NCBI Taxonomy" id="2022336"/>
    <lineage>
        <taxon>Bacteria</taxon>
        <taxon>Pseudomonadati</taxon>
        <taxon>Pseudomonadota</taxon>
        <taxon>Alphaproteobacteria</taxon>
        <taxon>Rhodobacterales</taxon>
        <taxon>Roseobacteraceae</taxon>
        <taxon>Roseovarius</taxon>
    </lineage>
</organism>
<evidence type="ECO:0008006" key="4">
    <source>
        <dbReference type="Google" id="ProtNLM"/>
    </source>
</evidence>
<evidence type="ECO:0000313" key="2">
    <source>
        <dbReference type="EMBL" id="MFB9150781.1"/>
    </source>
</evidence>
<keyword evidence="1" id="KW-0732">Signal</keyword>
<dbReference type="RefSeq" id="WP_377070311.1">
    <property type="nucleotide sequence ID" value="NZ_JBHMEC010000017.1"/>
</dbReference>
<feature type="signal peptide" evidence="1">
    <location>
        <begin position="1"/>
        <end position="18"/>
    </location>
</feature>
<evidence type="ECO:0000313" key="3">
    <source>
        <dbReference type="Proteomes" id="UP001589670"/>
    </source>
</evidence>
<feature type="chain" id="PRO_5046319212" description="NADH dehydrogenase subunit E" evidence="1">
    <location>
        <begin position="19"/>
        <end position="92"/>
    </location>
</feature>
<dbReference type="PROSITE" id="PS51257">
    <property type="entry name" value="PROKAR_LIPOPROTEIN"/>
    <property type="match status" value="1"/>
</dbReference>
<protein>
    <recommendedName>
        <fullName evidence="4">NADH dehydrogenase subunit E</fullName>
    </recommendedName>
</protein>
<evidence type="ECO:0000256" key="1">
    <source>
        <dbReference type="SAM" id="SignalP"/>
    </source>
</evidence>
<reference evidence="2 3" key="1">
    <citation type="submission" date="2024-09" db="EMBL/GenBank/DDBJ databases">
        <authorList>
            <person name="Sun Q."/>
            <person name="Mori K."/>
        </authorList>
    </citation>
    <scope>NUCLEOTIDE SEQUENCE [LARGE SCALE GENOMIC DNA]</scope>
    <source>
        <strain evidence="2 3">CECT 9424</strain>
    </source>
</reference>